<dbReference type="Gene3D" id="3.90.226.10">
    <property type="entry name" value="2-enoyl-CoA Hydratase, Chain A, domain 1"/>
    <property type="match status" value="2"/>
</dbReference>
<dbReference type="AlphaFoldDB" id="A0A1G7APR1"/>
<dbReference type="PANTHER" id="PTHR43842:SF2">
    <property type="entry name" value="PROPIONYL-COA CARBOXYLASE BETA CHAIN, MITOCHONDRIAL"/>
    <property type="match status" value="1"/>
</dbReference>
<dbReference type="GO" id="GO:0016740">
    <property type="term" value="F:transferase activity"/>
    <property type="evidence" value="ECO:0007669"/>
    <property type="project" value="UniProtKB-KW"/>
</dbReference>
<dbReference type="GO" id="GO:0003989">
    <property type="term" value="F:acetyl-CoA carboxylase activity"/>
    <property type="evidence" value="ECO:0007669"/>
    <property type="project" value="InterPro"/>
</dbReference>
<dbReference type="GO" id="GO:0004658">
    <property type="term" value="F:propionyl-CoA carboxylase activity"/>
    <property type="evidence" value="ECO:0007669"/>
    <property type="project" value="UniProtKB-EC"/>
</dbReference>
<dbReference type="SUPFAM" id="SSF52096">
    <property type="entry name" value="ClpP/crotonase"/>
    <property type="match status" value="2"/>
</dbReference>
<dbReference type="InterPro" id="IPR011762">
    <property type="entry name" value="COA_CT_N"/>
</dbReference>
<evidence type="ECO:0000259" key="2">
    <source>
        <dbReference type="PROSITE" id="PS50980"/>
    </source>
</evidence>
<keyword evidence="5" id="KW-0436">Ligase</keyword>
<dbReference type="InterPro" id="IPR000438">
    <property type="entry name" value="Acetyl_CoA_COase_Trfase_b_su"/>
</dbReference>
<keyword evidence="1" id="KW-0175">Coiled coil</keyword>
<keyword evidence="6" id="KW-1185">Reference proteome</keyword>
<organism evidence="4 6">
    <name type="scientific">Actinobaculum suis</name>
    <dbReference type="NCBI Taxonomy" id="1657"/>
    <lineage>
        <taxon>Bacteria</taxon>
        <taxon>Bacillati</taxon>
        <taxon>Actinomycetota</taxon>
        <taxon>Actinomycetes</taxon>
        <taxon>Actinomycetales</taxon>
        <taxon>Actinomycetaceae</taxon>
        <taxon>Actinobaculum</taxon>
    </lineage>
</organism>
<dbReference type="PROSITE" id="PS50989">
    <property type="entry name" value="COA_CT_CTER"/>
    <property type="match status" value="1"/>
</dbReference>
<dbReference type="PANTHER" id="PTHR43842">
    <property type="entry name" value="PROPIONYL-COA CARBOXYLASE BETA CHAIN"/>
    <property type="match status" value="1"/>
</dbReference>
<dbReference type="PROSITE" id="PS50980">
    <property type="entry name" value="COA_CT_NTER"/>
    <property type="match status" value="1"/>
</dbReference>
<sequence length="534" mass="57696">MSLTDLRSIHEWQTVDNTARDIDREGFADYQAALAEKAEEKARSRQHKQKKNTARERIAMFCDPGSFQEIGRFAGGNMAKGYSGSAVVTGIGTVDGARVAVYAQDFSVSGGTLGETEGHKIVALMEKALELRIPIVSMLDSGGARIQDGVVALSQYGRIFKKTIEASGVVPQISCILGPCAGGAVYGPALTDFVVMTRDNAHMFVTGPDVVKATTGEDVSFDELGGAQLHSFQSGVAHYLAEDEEDALDYTRTLLRYLPAHCNAPTPKWDYVEGPEDAAAARELSSLVPQSSKHSYDMVDVIGHIVDYGEFVQVQECFAPNIVVGFAALDGQSVGIVANQPLCDAGTLDVDASEKAGRFVQFCDAFNVPIVTLVDVPGYRPGTAQEQSGIIRRGAKLIWSYANATTPLVTVILRKAYGGAYIVMGSKSLGGDFNFSWPGAEIAVLGAEGAVAITGRKRLREAEENGEDVEAVRQELAAQYTRENVNPFLSVERGELDAIITPETTRETLVESLRILRTKDRQHTGRRRHGNIPM</sequence>
<reference evidence="4" key="1">
    <citation type="submission" date="2016-10" db="EMBL/GenBank/DDBJ databases">
        <authorList>
            <person name="de Groot N.N."/>
        </authorList>
    </citation>
    <scope>NUCLEOTIDE SEQUENCE [LARGE SCALE GENOMIC DNA]</scope>
    <source>
        <strain evidence="4">DSM 20639</strain>
    </source>
</reference>
<dbReference type="EMBL" id="UYIO01000001">
    <property type="protein sequence ID" value="VDG76089.1"/>
    <property type="molecule type" value="Genomic_DNA"/>
</dbReference>
<reference evidence="6" key="2">
    <citation type="submission" date="2016-10" db="EMBL/GenBank/DDBJ databases">
        <authorList>
            <person name="Varghese N."/>
        </authorList>
    </citation>
    <scope>NUCLEOTIDE SEQUENCE [LARGE SCALE GENOMIC DNA]</scope>
    <source>
        <strain evidence="6">DSM 20639</strain>
    </source>
</reference>
<evidence type="ECO:0000256" key="1">
    <source>
        <dbReference type="SAM" id="Coils"/>
    </source>
</evidence>
<evidence type="ECO:0000313" key="7">
    <source>
        <dbReference type="Proteomes" id="UP000269974"/>
    </source>
</evidence>
<dbReference type="GO" id="GO:0009317">
    <property type="term" value="C:acetyl-CoA carboxylase complex"/>
    <property type="evidence" value="ECO:0007669"/>
    <property type="project" value="InterPro"/>
</dbReference>
<evidence type="ECO:0000313" key="6">
    <source>
        <dbReference type="Proteomes" id="UP000182744"/>
    </source>
</evidence>
<dbReference type="Proteomes" id="UP000182744">
    <property type="component" value="Unassembled WGS sequence"/>
</dbReference>
<evidence type="ECO:0000259" key="3">
    <source>
        <dbReference type="PROSITE" id="PS50989"/>
    </source>
</evidence>
<dbReference type="InterPro" id="IPR034733">
    <property type="entry name" value="AcCoA_carboxyl_beta"/>
</dbReference>
<gene>
    <name evidence="5" type="primary">yqjD</name>
    <name evidence="5" type="ORF">NCTC10327_00764</name>
    <name evidence="4" type="ORF">SAMN05421878_10315</name>
</gene>
<feature type="domain" description="CoA carboxyltransferase N-terminal" evidence="2">
    <location>
        <begin position="11"/>
        <end position="270"/>
    </location>
</feature>
<evidence type="ECO:0000313" key="5">
    <source>
        <dbReference type="EMBL" id="VDG76089.1"/>
    </source>
</evidence>
<proteinExistence type="predicted"/>
<dbReference type="EC" id="6.4.1.3" evidence="5"/>
<dbReference type="PRINTS" id="PR01070">
    <property type="entry name" value="ACCCTRFRASEB"/>
</dbReference>
<dbReference type="InterPro" id="IPR051047">
    <property type="entry name" value="AccD/PCCB"/>
</dbReference>
<protein>
    <submittedName>
        <fullName evidence="4">Acetyl-CoA carboxylase, carboxyltransferase component</fullName>
    </submittedName>
    <submittedName>
        <fullName evidence="5">Acyl-CoA carboxylase</fullName>
        <ecNumber evidence="5">6.4.1.3</ecNumber>
    </submittedName>
</protein>
<dbReference type="OrthoDB" id="9803706at2"/>
<dbReference type="Proteomes" id="UP000269974">
    <property type="component" value="Unassembled WGS sequence"/>
</dbReference>
<dbReference type="Pfam" id="PF01039">
    <property type="entry name" value="Carboxyl_trans"/>
    <property type="match status" value="1"/>
</dbReference>
<evidence type="ECO:0000313" key="4">
    <source>
        <dbReference type="EMBL" id="SDE16467.1"/>
    </source>
</evidence>
<dbReference type="InterPro" id="IPR011763">
    <property type="entry name" value="COA_CT_C"/>
</dbReference>
<dbReference type="RefSeq" id="WP_082159989.1">
    <property type="nucleotide sequence ID" value="NZ_FNAU01000003.1"/>
</dbReference>
<dbReference type="GO" id="GO:0006633">
    <property type="term" value="P:fatty acid biosynthetic process"/>
    <property type="evidence" value="ECO:0007669"/>
    <property type="project" value="InterPro"/>
</dbReference>
<keyword evidence="4" id="KW-0808">Transferase</keyword>
<feature type="coiled-coil region" evidence="1">
    <location>
        <begin position="30"/>
        <end position="57"/>
    </location>
</feature>
<dbReference type="InterPro" id="IPR029045">
    <property type="entry name" value="ClpP/crotonase-like_dom_sf"/>
</dbReference>
<dbReference type="EMBL" id="FNAU01000003">
    <property type="protein sequence ID" value="SDE16467.1"/>
    <property type="molecule type" value="Genomic_DNA"/>
</dbReference>
<accession>A0A1G7APR1</accession>
<feature type="domain" description="CoA carboxyltransferase C-terminal" evidence="3">
    <location>
        <begin position="279"/>
        <end position="534"/>
    </location>
</feature>
<name>A0A1G7APR1_9ACTO</name>
<reference evidence="5 7" key="3">
    <citation type="submission" date="2018-11" db="EMBL/GenBank/DDBJ databases">
        <authorList>
            <consortium name="Pathogen Informatics"/>
        </authorList>
    </citation>
    <scope>NUCLEOTIDE SEQUENCE [LARGE SCALE GENOMIC DNA]</scope>
    <source>
        <strain evidence="5 7">NCTC10327</strain>
    </source>
</reference>